<proteinExistence type="predicted"/>
<reference evidence="1" key="1">
    <citation type="submission" date="2020-01" db="EMBL/GenBank/DDBJ databases">
        <title>Development of genomics and gene disruption for Polysphondylium violaceum indicates a role for the polyketide synthase stlB in stalk morphogenesis.</title>
        <authorList>
            <person name="Narita B."/>
            <person name="Kawabe Y."/>
            <person name="Kin K."/>
            <person name="Saito T."/>
            <person name="Gibbs R."/>
            <person name="Kuspa A."/>
            <person name="Muzny D."/>
            <person name="Queller D."/>
            <person name="Richards S."/>
            <person name="Strassman J."/>
            <person name="Sucgang R."/>
            <person name="Worley K."/>
            <person name="Schaap P."/>
        </authorList>
    </citation>
    <scope>NUCLEOTIDE SEQUENCE</scope>
    <source>
        <strain evidence="1">QSvi11</strain>
    </source>
</reference>
<protein>
    <recommendedName>
        <fullName evidence="3">MRPL25 domain-containing protein</fullName>
    </recommendedName>
</protein>
<dbReference type="EMBL" id="AJWJ01000303">
    <property type="protein sequence ID" value="KAF2072183.1"/>
    <property type="molecule type" value="Genomic_DNA"/>
</dbReference>
<comment type="caution">
    <text evidence="1">The sequence shown here is derived from an EMBL/GenBank/DDBJ whole genome shotgun (WGS) entry which is preliminary data.</text>
</comment>
<organism evidence="1 2">
    <name type="scientific">Polysphondylium violaceum</name>
    <dbReference type="NCBI Taxonomy" id="133409"/>
    <lineage>
        <taxon>Eukaryota</taxon>
        <taxon>Amoebozoa</taxon>
        <taxon>Evosea</taxon>
        <taxon>Eumycetozoa</taxon>
        <taxon>Dictyostelia</taxon>
        <taxon>Dictyosteliales</taxon>
        <taxon>Dictyosteliaceae</taxon>
        <taxon>Polysphondylium</taxon>
    </lineage>
</organism>
<name>A0A8J4PQG7_9MYCE</name>
<sequence length="167" mass="18912">MANVVKHMINVEALVKFSKPQRSSSGWHQPKISGRQLAVLEKHCTRQLGLEWPLAKEKTPIPERPSKLTIWERNNVLRQRKIQESIQNMPKLLADKIKASREKKKKEDENTITALIPEYVEGGPYPCHLPSKVMALKRKAAMEKEKKITTLLASASAATKKGGKKNK</sequence>
<evidence type="ECO:0008006" key="3">
    <source>
        <dbReference type="Google" id="ProtNLM"/>
    </source>
</evidence>
<dbReference type="Proteomes" id="UP000695562">
    <property type="component" value="Unassembled WGS sequence"/>
</dbReference>
<keyword evidence="2" id="KW-1185">Reference proteome</keyword>
<dbReference type="OrthoDB" id="18529at2759"/>
<gene>
    <name evidence="1" type="ORF">CYY_006503</name>
</gene>
<accession>A0A8J4PQG7</accession>
<dbReference type="AlphaFoldDB" id="A0A8J4PQG7"/>
<evidence type="ECO:0000313" key="2">
    <source>
        <dbReference type="Proteomes" id="UP000695562"/>
    </source>
</evidence>
<evidence type="ECO:0000313" key="1">
    <source>
        <dbReference type="EMBL" id="KAF2072183.1"/>
    </source>
</evidence>